<reference evidence="2" key="1">
    <citation type="journal article" date="2023" name="ISME J.">
        <title>Emergence of putative energy parasites within Clostridia revealed by genome analysis of a novel endosymbiotic clade.</title>
        <authorList>
            <person name="Takahashi K."/>
            <person name="Kuwahara H."/>
            <person name="Horikawa Y."/>
            <person name="Izawa K."/>
            <person name="Kato D."/>
            <person name="Inagaki T."/>
            <person name="Yuki M."/>
            <person name="Ohkuma M."/>
            <person name="Hongoh Y."/>
        </authorList>
    </citation>
    <scope>NUCLEOTIDE SEQUENCE</scope>
    <source>
        <strain evidence="2">RsTa-C01</strain>
    </source>
</reference>
<evidence type="ECO:0000256" key="1">
    <source>
        <dbReference type="SAM" id="SignalP"/>
    </source>
</evidence>
<dbReference type="Proteomes" id="UP001335720">
    <property type="component" value="Chromosome"/>
</dbReference>
<dbReference type="KEGG" id="ptrh:RsTaC01_0418"/>
<dbReference type="EMBL" id="AP027925">
    <property type="protein sequence ID" value="BED92608.1"/>
    <property type="molecule type" value="Genomic_DNA"/>
</dbReference>
<feature type="signal peptide" evidence="1">
    <location>
        <begin position="1"/>
        <end position="23"/>
    </location>
</feature>
<organism evidence="2">
    <name type="scientific">Candidatus Paraimprobicoccus trichonymphae</name>
    <dbReference type="NCBI Taxonomy" id="3033793"/>
    <lineage>
        <taxon>Bacteria</taxon>
        <taxon>Bacillati</taxon>
        <taxon>Bacillota</taxon>
        <taxon>Clostridia</taxon>
        <taxon>Candidatus Paraimprobicoccus</taxon>
    </lineage>
</organism>
<protein>
    <submittedName>
        <fullName evidence="2">Uncharacterized protein</fullName>
    </submittedName>
</protein>
<feature type="chain" id="PRO_5041319810" evidence="1">
    <location>
        <begin position="24"/>
        <end position="134"/>
    </location>
</feature>
<proteinExistence type="predicted"/>
<gene>
    <name evidence="2" type="ORF">RsTaC01_0418</name>
</gene>
<keyword evidence="1" id="KW-0732">Signal</keyword>
<accession>A0AA48KXN9</accession>
<name>A0AA48KXN9_9FIRM</name>
<evidence type="ECO:0000313" key="2">
    <source>
        <dbReference type="EMBL" id="BED92608.1"/>
    </source>
</evidence>
<sequence>MKKKFLSLAVFCAMLTFVTTNFKADGEGENIIPENFAVLDSEIGDDIEEQLPLEIHPVGDETEDWYIKIFDEKMTEEFGGILELLKEFEVEDTNKPESTAKLYVRINKQGVEKLTEIFTQMQQIQNDSLQIVDV</sequence>
<dbReference type="AlphaFoldDB" id="A0AA48KXN9"/>